<dbReference type="InterPro" id="IPR013792">
    <property type="entry name" value="RNA3'P_cycl/enolpyr_Trfase_a/b"/>
</dbReference>
<feature type="transmembrane region" description="Helical" evidence="1">
    <location>
        <begin position="69"/>
        <end position="91"/>
    </location>
</feature>
<keyword evidence="1" id="KW-0472">Membrane</keyword>
<evidence type="ECO:0000313" key="2">
    <source>
        <dbReference type="EMBL" id="OSX75901.1"/>
    </source>
</evidence>
<reference evidence="2 3" key="1">
    <citation type="submission" date="2017-03" db="EMBL/GenBank/DDBJ databases">
        <title>WGS assembly of Porphyra umbilicalis.</title>
        <authorList>
            <person name="Brawley S.H."/>
            <person name="Blouin N.A."/>
            <person name="Ficko-Blean E."/>
            <person name="Wheeler G.L."/>
            <person name="Lohr M."/>
            <person name="Goodson H.V."/>
            <person name="Jenkins J.W."/>
            <person name="Blaby-Haas C.E."/>
            <person name="Helliwell K.E."/>
            <person name="Chan C."/>
            <person name="Marriage T."/>
            <person name="Bhattacharya D."/>
            <person name="Klein A.S."/>
            <person name="Badis Y."/>
            <person name="Brodie J."/>
            <person name="Cao Y."/>
            <person name="Collen J."/>
            <person name="Dittami S.M."/>
            <person name="Gachon C.M."/>
            <person name="Green B.R."/>
            <person name="Karpowicz S."/>
            <person name="Kim J.W."/>
            <person name="Kudahl U."/>
            <person name="Lin S."/>
            <person name="Michel G."/>
            <person name="Mittag M."/>
            <person name="Olson B.J."/>
            <person name="Pangilinan J."/>
            <person name="Peng Y."/>
            <person name="Qiu H."/>
            <person name="Shu S."/>
            <person name="Singer J.T."/>
            <person name="Smith A.G."/>
            <person name="Sprecher B.N."/>
            <person name="Wagner V."/>
            <person name="Wang W."/>
            <person name="Wang Z.-Y."/>
            <person name="Yan J."/>
            <person name="Yarish C."/>
            <person name="Zoeuner-Riek S."/>
            <person name="Zhuang Y."/>
            <person name="Zou Y."/>
            <person name="Lindquist E.A."/>
            <person name="Grimwood J."/>
            <person name="Barry K."/>
            <person name="Rokhsar D.S."/>
            <person name="Schmutz J."/>
            <person name="Stiller J.W."/>
            <person name="Grossman A.R."/>
            <person name="Prochnik S.E."/>
        </authorList>
    </citation>
    <scope>NUCLEOTIDE SEQUENCE [LARGE SCALE GENOMIC DNA]</scope>
    <source>
        <strain evidence="2">4086291</strain>
    </source>
</reference>
<sequence length="162" mass="18875">MVCTGALVAFALAEGQARLVQLSGELRWVLRSRLPYTGVVLRYALDGLVFVPIVTGILFFLFEFFDDQLLAFCVLAVAWLCEVTVAVSNRHWVSRHYLPRLLFTYFLAFHMYFFSYPLGYAWLSLATCVAFMAHAVIALWNRWELPLLVTRQWQQYLRARRQ</sequence>
<dbReference type="GO" id="GO:0003824">
    <property type="term" value="F:catalytic activity"/>
    <property type="evidence" value="ECO:0007669"/>
    <property type="project" value="InterPro"/>
</dbReference>
<dbReference type="OrthoDB" id="6779347at2759"/>
<accession>A0A1X6P4U1</accession>
<dbReference type="GO" id="GO:0005783">
    <property type="term" value="C:endoplasmic reticulum"/>
    <property type="evidence" value="ECO:0007669"/>
    <property type="project" value="TreeGrafter"/>
</dbReference>
<keyword evidence="3" id="KW-1185">Reference proteome</keyword>
<evidence type="ECO:0000256" key="1">
    <source>
        <dbReference type="SAM" id="Phobius"/>
    </source>
</evidence>
<dbReference type="AlphaFoldDB" id="A0A1X6P4U1"/>
<evidence type="ECO:0000313" key="3">
    <source>
        <dbReference type="Proteomes" id="UP000218209"/>
    </source>
</evidence>
<keyword evidence="1" id="KW-0812">Transmembrane</keyword>
<organism evidence="2 3">
    <name type="scientific">Porphyra umbilicalis</name>
    <name type="common">Purple laver</name>
    <name type="synonym">Red alga</name>
    <dbReference type="NCBI Taxonomy" id="2786"/>
    <lineage>
        <taxon>Eukaryota</taxon>
        <taxon>Rhodophyta</taxon>
        <taxon>Bangiophyceae</taxon>
        <taxon>Bangiales</taxon>
        <taxon>Bangiaceae</taxon>
        <taxon>Porphyra</taxon>
    </lineage>
</organism>
<proteinExistence type="predicted"/>
<feature type="transmembrane region" description="Helical" evidence="1">
    <location>
        <begin position="41"/>
        <end position="62"/>
    </location>
</feature>
<keyword evidence="1" id="KW-1133">Transmembrane helix</keyword>
<dbReference type="PANTHER" id="PTHR21650:SF4">
    <property type="entry name" value="MEMBRALIN"/>
    <property type="match status" value="1"/>
</dbReference>
<gene>
    <name evidence="2" type="ORF">BU14_0217s0015</name>
</gene>
<dbReference type="PANTHER" id="PTHR21650">
    <property type="entry name" value="MEMBRALIN/KINETOCHORE PROTEIN NUF2"/>
    <property type="match status" value="1"/>
</dbReference>
<name>A0A1X6P4U1_PORUM</name>
<dbReference type="GO" id="GO:0034976">
    <property type="term" value="P:response to endoplasmic reticulum stress"/>
    <property type="evidence" value="ECO:0007669"/>
    <property type="project" value="TreeGrafter"/>
</dbReference>
<dbReference type="Proteomes" id="UP000218209">
    <property type="component" value="Unassembled WGS sequence"/>
</dbReference>
<dbReference type="GO" id="GO:1904294">
    <property type="term" value="P:positive regulation of ERAD pathway"/>
    <property type="evidence" value="ECO:0007669"/>
    <property type="project" value="TreeGrafter"/>
</dbReference>
<feature type="transmembrane region" description="Helical" evidence="1">
    <location>
        <begin position="97"/>
        <end position="114"/>
    </location>
</feature>
<dbReference type="SUPFAM" id="SSF55205">
    <property type="entry name" value="EPT/RTPC-like"/>
    <property type="match status" value="1"/>
</dbReference>
<protein>
    <submittedName>
        <fullName evidence="2">Uncharacterized protein</fullName>
    </submittedName>
</protein>
<dbReference type="EMBL" id="KV918887">
    <property type="protein sequence ID" value="OSX75901.1"/>
    <property type="molecule type" value="Genomic_DNA"/>
</dbReference>